<evidence type="ECO:0000313" key="1">
    <source>
        <dbReference type="EMBL" id="MFC5295112.1"/>
    </source>
</evidence>
<evidence type="ECO:0000313" key="2">
    <source>
        <dbReference type="Proteomes" id="UP001595976"/>
    </source>
</evidence>
<sequence length="116" mass="12860">MDQIEYPNSATWEARRAWFDAEFDTERRGGAYVVGEHATALLVDLQSVFCAGAFISAIILSCTIVDAHLREAEIGEEFDGACRRPLPILTLQVTLNGCDGSAMLWFISSLLEGQRY</sequence>
<dbReference type="Proteomes" id="UP001595976">
    <property type="component" value="Unassembled WGS sequence"/>
</dbReference>
<keyword evidence="2" id="KW-1185">Reference proteome</keyword>
<organism evidence="1 2">
    <name type="scientific">Bosea minatitlanensis</name>
    <dbReference type="NCBI Taxonomy" id="128782"/>
    <lineage>
        <taxon>Bacteria</taxon>
        <taxon>Pseudomonadati</taxon>
        <taxon>Pseudomonadota</taxon>
        <taxon>Alphaproteobacteria</taxon>
        <taxon>Hyphomicrobiales</taxon>
        <taxon>Boseaceae</taxon>
        <taxon>Bosea</taxon>
    </lineage>
</organism>
<dbReference type="RefSeq" id="WP_260349108.1">
    <property type="nucleotide sequence ID" value="NZ_JAOAOS010000008.1"/>
</dbReference>
<dbReference type="EMBL" id="JBHSLI010000008">
    <property type="protein sequence ID" value="MFC5295112.1"/>
    <property type="molecule type" value="Genomic_DNA"/>
</dbReference>
<name>A0ABW0F6Q7_9HYPH</name>
<proteinExistence type="predicted"/>
<protein>
    <submittedName>
        <fullName evidence="1">Uncharacterized protein</fullName>
    </submittedName>
</protein>
<gene>
    <name evidence="1" type="ORF">ACFPK2_19140</name>
</gene>
<comment type="caution">
    <text evidence="1">The sequence shown here is derived from an EMBL/GenBank/DDBJ whole genome shotgun (WGS) entry which is preliminary data.</text>
</comment>
<accession>A0ABW0F6Q7</accession>
<reference evidence="2" key="1">
    <citation type="journal article" date="2019" name="Int. J. Syst. Evol. Microbiol.">
        <title>The Global Catalogue of Microorganisms (GCM) 10K type strain sequencing project: providing services to taxonomists for standard genome sequencing and annotation.</title>
        <authorList>
            <consortium name="The Broad Institute Genomics Platform"/>
            <consortium name="The Broad Institute Genome Sequencing Center for Infectious Disease"/>
            <person name="Wu L."/>
            <person name="Ma J."/>
        </authorList>
    </citation>
    <scope>NUCLEOTIDE SEQUENCE [LARGE SCALE GENOMIC DNA]</scope>
    <source>
        <strain evidence="2">CGMCC 1.15643</strain>
    </source>
</reference>